<dbReference type="EMBL" id="QKYT01000608">
    <property type="protein sequence ID" value="RIA83016.1"/>
    <property type="molecule type" value="Genomic_DNA"/>
</dbReference>
<dbReference type="Proteomes" id="UP000265703">
    <property type="component" value="Unassembled WGS sequence"/>
</dbReference>
<accession>A0A397SE57</accession>
<evidence type="ECO:0000313" key="1">
    <source>
        <dbReference type="EMBL" id="RIA83016.1"/>
    </source>
</evidence>
<comment type="caution">
    <text evidence="1">The sequence shown here is derived from an EMBL/GenBank/DDBJ whole genome shotgun (WGS) entry which is preliminary data.</text>
</comment>
<protein>
    <submittedName>
        <fullName evidence="1">Uncharacterized protein</fullName>
    </submittedName>
</protein>
<name>A0A397SE57_9GLOM</name>
<sequence length="95" mass="10963">MSNLQSSEEEKINKPFKFAVKGNSEHISKALGWYMNVTITLKDEKDKPIVTIIRNYICIDNAKNQIHIKDHGKIYTILTFSKTSEINNPPKKKQD</sequence>
<dbReference type="AlphaFoldDB" id="A0A397SE57"/>
<evidence type="ECO:0000313" key="2">
    <source>
        <dbReference type="Proteomes" id="UP000265703"/>
    </source>
</evidence>
<reference evidence="1 2" key="1">
    <citation type="submission" date="2018-06" db="EMBL/GenBank/DDBJ databases">
        <title>Comparative genomics reveals the genomic features of Rhizophagus irregularis, R. cerebriforme, R. diaphanum and Gigaspora rosea, and their symbiotic lifestyle signature.</title>
        <authorList>
            <person name="Morin E."/>
            <person name="San Clemente H."/>
            <person name="Chen E.C.H."/>
            <person name="De La Providencia I."/>
            <person name="Hainaut M."/>
            <person name="Kuo A."/>
            <person name="Kohler A."/>
            <person name="Murat C."/>
            <person name="Tang N."/>
            <person name="Roy S."/>
            <person name="Loubradou J."/>
            <person name="Henrissat B."/>
            <person name="Grigoriev I.V."/>
            <person name="Corradi N."/>
            <person name="Roux C."/>
            <person name="Martin F.M."/>
        </authorList>
    </citation>
    <scope>NUCLEOTIDE SEQUENCE [LARGE SCALE GENOMIC DNA]</scope>
    <source>
        <strain evidence="1 2">DAOM 227022</strain>
    </source>
</reference>
<proteinExistence type="predicted"/>
<gene>
    <name evidence="1" type="ORF">C1645_834476</name>
</gene>
<keyword evidence="2" id="KW-1185">Reference proteome</keyword>
<organism evidence="1 2">
    <name type="scientific">Glomus cerebriforme</name>
    <dbReference type="NCBI Taxonomy" id="658196"/>
    <lineage>
        <taxon>Eukaryota</taxon>
        <taxon>Fungi</taxon>
        <taxon>Fungi incertae sedis</taxon>
        <taxon>Mucoromycota</taxon>
        <taxon>Glomeromycotina</taxon>
        <taxon>Glomeromycetes</taxon>
        <taxon>Glomerales</taxon>
        <taxon>Glomeraceae</taxon>
        <taxon>Glomus</taxon>
    </lineage>
</organism>